<feature type="region of interest" description="Disordered" evidence="1">
    <location>
        <begin position="19"/>
        <end position="43"/>
    </location>
</feature>
<evidence type="ECO:0000256" key="2">
    <source>
        <dbReference type="SAM" id="SignalP"/>
    </source>
</evidence>
<proteinExistence type="predicted"/>
<organism evidence="3 4">
    <name type="scientific">Ustilaginoidea virens</name>
    <name type="common">Rice false smut fungus</name>
    <name type="synonym">Villosiclava virens</name>
    <dbReference type="NCBI Taxonomy" id="1159556"/>
    <lineage>
        <taxon>Eukaryota</taxon>
        <taxon>Fungi</taxon>
        <taxon>Dikarya</taxon>
        <taxon>Ascomycota</taxon>
        <taxon>Pezizomycotina</taxon>
        <taxon>Sordariomycetes</taxon>
        <taxon>Hypocreomycetidae</taxon>
        <taxon>Hypocreales</taxon>
        <taxon>Clavicipitaceae</taxon>
        <taxon>Ustilaginoidea</taxon>
    </lineage>
</organism>
<reference evidence="3" key="1">
    <citation type="submission" date="2020-03" db="EMBL/GenBank/DDBJ databases">
        <title>A mixture of massive structural variations and highly conserved coding sequences in Ustilaginoidea virens genome.</title>
        <authorList>
            <person name="Zhang K."/>
            <person name="Zhao Z."/>
            <person name="Zhang Z."/>
            <person name="Li Y."/>
            <person name="Hsiang T."/>
            <person name="Sun W."/>
        </authorList>
    </citation>
    <scope>NUCLEOTIDE SEQUENCE</scope>
    <source>
        <strain evidence="3">UV-8b</strain>
    </source>
</reference>
<protein>
    <submittedName>
        <fullName evidence="3">Uncharacterized protein</fullName>
    </submittedName>
</protein>
<dbReference type="GeneID" id="66068339"/>
<dbReference type="AlphaFoldDB" id="A0A8E5HXG1"/>
<name>A0A8E5HXG1_USTVR</name>
<evidence type="ECO:0000313" key="4">
    <source>
        <dbReference type="Proteomes" id="UP000027002"/>
    </source>
</evidence>
<dbReference type="KEGG" id="uvi:66068339"/>
<evidence type="ECO:0000256" key="1">
    <source>
        <dbReference type="SAM" id="MobiDB-lite"/>
    </source>
</evidence>
<feature type="compositionally biased region" description="Pro residues" evidence="1">
    <location>
        <begin position="19"/>
        <end position="41"/>
    </location>
</feature>
<evidence type="ECO:0000313" key="3">
    <source>
        <dbReference type="EMBL" id="QUC23321.1"/>
    </source>
</evidence>
<keyword evidence="4" id="KW-1185">Reference proteome</keyword>
<dbReference type="RefSeq" id="XP_043000994.1">
    <property type="nucleotide sequence ID" value="XM_043145059.1"/>
</dbReference>
<dbReference type="EMBL" id="CP072758">
    <property type="protein sequence ID" value="QUC23321.1"/>
    <property type="molecule type" value="Genomic_DNA"/>
</dbReference>
<keyword evidence="2" id="KW-0732">Signal</keyword>
<feature type="chain" id="PRO_5034270688" evidence="2">
    <location>
        <begin position="16"/>
        <end position="211"/>
    </location>
</feature>
<sequence length="211" mass="23762">MILSTLVYIAAHVAAVPVAPPSPPQSATPGPSSPGPAPGPPLADTLLNTTLLPQLSSIPPPPFRFSPVDEPPSSLDGPPAVNSSLYHNSLFPGCLSVRIQIEPFYFVPRWRIKIKEDGRVTCQMRTYCNREDQCRNRKEQCWGGNKLTWRGLAPWYYSKKYKRVLYPYLRGEPTKTRSCMHTYSFVSVRGCIERVYEIGHCEAKKKKKKNQ</sequence>
<accession>A0A8E5HXG1</accession>
<gene>
    <name evidence="3" type="ORF">UV8b_07562</name>
</gene>
<dbReference type="Proteomes" id="UP000027002">
    <property type="component" value="Chromosome 6"/>
</dbReference>
<feature type="signal peptide" evidence="2">
    <location>
        <begin position="1"/>
        <end position="15"/>
    </location>
</feature>